<dbReference type="GO" id="GO:0035556">
    <property type="term" value="P:intracellular signal transduction"/>
    <property type="evidence" value="ECO:0007669"/>
    <property type="project" value="InterPro"/>
</dbReference>
<organism evidence="4 5">
    <name type="scientific">Pseudaminobacter soli</name>
    <name type="common">ex Zhang et al. 2022</name>
    <dbReference type="NCBI Taxonomy" id="2831468"/>
    <lineage>
        <taxon>Bacteria</taxon>
        <taxon>Pseudomonadati</taxon>
        <taxon>Pseudomonadota</taxon>
        <taxon>Alphaproteobacteria</taxon>
        <taxon>Hyphomicrobiales</taxon>
        <taxon>Phyllobacteriaceae</taxon>
        <taxon>Pseudaminobacter</taxon>
    </lineage>
</organism>
<dbReference type="InterPro" id="IPR041664">
    <property type="entry name" value="AAA_16"/>
</dbReference>
<evidence type="ECO:0000313" key="5">
    <source>
        <dbReference type="Proteomes" id="UP000680348"/>
    </source>
</evidence>
<protein>
    <submittedName>
        <fullName evidence="4">Alpha/beta fold hydrolase</fullName>
    </submittedName>
</protein>
<gene>
    <name evidence="4" type="ORF">KEU06_01520</name>
</gene>
<sequence>MGSRIAIRVLGDFSVTRDGSEAPLPQSRKTRALLAYLAVVNKPQRRERLCELFWDVPDDPRGALRWSLSKLRPIVNADGVERLDADRNYVQLKSSGLELDYDLVRGLSADSIGELATERLESIAAAFTGPFLADLSLPRCSAFEAWRAYCANDAEVVRLKTLRTLLDRLANEPERALAHIHALQSLLPEEDFGKEIARINEQARLTVAVKAERTAAQVAPLAVLAPAVVVAAQARAVPDVVSEVAPVLPNSPGQQIRLTTARDGVRIAYGMSGSGPPIVRASHWMSHLEFDWESPVWGHWIDSLSDGFTLFRYDGRLNGLSDTECDDLSLNAFVSDLEAVVDAAGLEKFVLLGISQGAALSIEYASRHPDRVAGLLLYGGYVRGWRSRGNPTEIARREAIGTLMRQGWGQDDPVFRQLFTNLFIPGANRAQMDWFNELQKRTLTPNNAWRLSNSFSTIDVSARLGGLKKPTAVWHARSDRVAPFAGGVEFAEKIPGARFTELDSSNHILLGDEPAFQVFMRGAKNFAHQVLRTPIVMPVDQRTLRLATILCADFSSPLQSLAEESPETAIEIVDRLAARAAEIVKANGGTVLSITDAELMASFGAPEALEGHAALACRAALAIRDICAEEPAHLIVARIALDTGVVIVGPARVGSRGGIEVRGAPVINAGTIARALRVGRITATERTRQSAGGFAAMQALAPDATSGMLGDQRLYQVNAIRRALSRWHLRAERQLSPFIGRDMQLQLLNRAWHEARDGEGQTVFVFGDPGVGKSRVTHEFVGAIPDDEAECLEAGALETDLGTGLLVIRRLLQGLFGIDDADGAAVATEKVLMAHTGRGLDERLIDPVLAAMDLPVRDPLWAAISAPERARRIREGVVAQLLSLAAFRPIVLLVEDLHWIDTESAVILARLAEALQAGRLLMIVTCRPEYDRSIFSGAGPVEIRLSAFSSAETEELLDHLLGSAPELSDLRARLTGMCKGNALFLEETVRALADTGKLKGQPGHYHSEGQIGEIAVSATLHSIVDARFERLDADAKRLAEVASIFDGEIPASLLRRLDVLAGDHFDMALQTLKRADLLVEVQVFPEPMLRFKHVLIRNAISGRILNSARIELHRVALAELKVYYADRIDENVERLARHALEAQSWEDAVTYLLACAWKAIRRSAHTIALSDLDTGIRLLRDHCEMNDAQRREIEFHLARGVALMAARGWGSEEVLAAFQSAEALCEATGDETRLFSTLRGRAQYYMISGKPAAAQELAERCAKLTQDSDDPGLHIETNHMFWTNNFFLGDVAAARKHAESAIGCYEVERDHRLAYVYSGHDPGVCSRCFAGLSAWLEGDPAGAHRYCRDAVELAERLQQPLSTALAYWGFSYLHVFAGEPEDALRWAERELSTAERFQFPLLSGQALCQLGWARFQLGERDNGLRQMEEGVAAIRGTGAEMGLPYVIALYAESLAESGRLDDAQSSIVTAIDLGRQNGTRFQLAEVLSIEARIREELGASTVEVETRLRRAADVAFSQHSRIGELRIATELARRLRDRGREYEASDLISRHAALIAQLRDSPHALAAREFLREFQGP</sequence>
<dbReference type="Gene3D" id="1.25.40.10">
    <property type="entry name" value="Tetratricopeptide repeat domain"/>
    <property type="match status" value="1"/>
</dbReference>
<keyword evidence="2" id="KW-0067">ATP-binding</keyword>
<dbReference type="Pfam" id="PF00561">
    <property type="entry name" value="Abhydrolase_1"/>
    <property type="match status" value="1"/>
</dbReference>
<dbReference type="Gene3D" id="1.10.10.10">
    <property type="entry name" value="Winged helix-like DNA-binding domain superfamily/Winged helix DNA-binding domain"/>
    <property type="match status" value="1"/>
</dbReference>
<keyword evidence="5" id="KW-1185">Reference proteome</keyword>
<dbReference type="InterPro" id="IPR036388">
    <property type="entry name" value="WH-like_DNA-bd_sf"/>
</dbReference>
<dbReference type="InterPro" id="IPR011990">
    <property type="entry name" value="TPR-like_helical_dom_sf"/>
</dbReference>
<keyword evidence="1" id="KW-0547">Nucleotide-binding</keyword>
<accession>A0A942DVS3</accession>
<dbReference type="SUPFAM" id="SSF48452">
    <property type="entry name" value="TPR-like"/>
    <property type="match status" value="1"/>
</dbReference>
<dbReference type="GO" id="GO:0005524">
    <property type="term" value="F:ATP binding"/>
    <property type="evidence" value="ECO:0007669"/>
    <property type="project" value="UniProtKB-KW"/>
</dbReference>
<dbReference type="Gene3D" id="3.30.70.1230">
    <property type="entry name" value="Nucleotide cyclase"/>
    <property type="match status" value="1"/>
</dbReference>
<comment type="caution">
    <text evidence="4">The sequence shown here is derived from an EMBL/GenBank/DDBJ whole genome shotgun (WGS) entry which is preliminary data.</text>
</comment>
<evidence type="ECO:0000256" key="1">
    <source>
        <dbReference type="ARBA" id="ARBA00022741"/>
    </source>
</evidence>
<proteinExistence type="predicted"/>
<dbReference type="SUPFAM" id="SSF55073">
    <property type="entry name" value="Nucleotide cyclase"/>
    <property type="match status" value="1"/>
</dbReference>
<dbReference type="GO" id="GO:0004016">
    <property type="term" value="F:adenylate cyclase activity"/>
    <property type="evidence" value="ECO:0007669"/>
    <property type="project" value="UniProtKB-ARBA"/>
</dbReference>
<dbReference type="GO" id="GO:0016787">
    <property type="term" value="F:hydrolase activity"/>
    <property type="evidence" value="ECO:0007669"/>
    <property type="project" value="UniProtKB-KW"/>
</dbReference>
<keyword evidence="4" id="KW-0378">Hydrolase</keyword>
<dbReference type="GO" id="GO:0005737">
    <property type="term" value="C:cytoplasm"/>
    <property type="evidence" value="ECO:0007669"/>
    <property type="project" value="TreeGrafter"/>
</dbReference>
<dbReference type="Proteomes" id="UP000680348">
    <property type="component" value="Unassembled WGS sequence"/>
</dbReference>
<dbReference type="InterPro" id="IPR000073">
    <property type="entry name" value="AB_hydrolase_1"/>
</dbReference>
<dbReference type="SUPFAM" id="SSF52540">
    <property type="entry name" value="P-loop containing nucleoside triphosphate hydrolases"/>
    <property type="match status" value="1"/>
</dbReference>
<dbReference type="SUPFAM" id="SSF53474">
    <property type="entry name" value="alpha/beta-Hydrolases"/>
    <property type="match status" value="1"/>
</dbReference>
<dbReference type="InterPro" id="IPR027417">
    <property type="entry name" value="P-loop_NTPase"/>
</dbReference>
<dbReference type="InterPro" id="IPR029787">
    <property type="entry name" value="Nucleotide_cyclase"/>
</dbReference>
<dbReference type="Pfam" id="PF13191">
    <property type="entry name" value="AAA_16"/>
    <property type="match status" value="1"/>
</dbReference>
<evidence type="ECO:0000259" key="3">
    <source>
        <dbReference type="PROSITE" id="PS50125"/>
    </source>
</evidence>
<dbReference type="InterPro" id="IPR001054">
    <property type="entry name" value="A/G_cyclase"/>
</dbReference>
<dbReference type="PROSITE" id="PS50125">
    <property type="entry name" value="GUANYLATE_CYCLASE_2"/>
    <property type="match status" value="1"/>
</dbReference>
<dbReference type="Gene3D" id="3.40.50.1820">
    <property type="entry name" value="alpha/beta hydrolase"/>
    <property type="match status" value="1"/>
</dbReference>
<dbReference type="EMBL" id="JAGWCR010000001">
    <property type="protein sequence ID" value="MBS3647302.1"/>
    <property type="molecule type" value="Genomic_DNA"/>
</dbReference>
<name>A0A942DVS3_9HYPH</name>
<dbReference type="InterPro" id="IPR029058">
    <property type="entry name" value="AB_hydrolase_fold"/>
</dbReference>
<feature type="domain" description="Guanylate cyclase" evidence="3">
    <location>
        <begin position="548"/>
        <end position="673"/>
    </location>
</feature>
<dbReference type="GO" id="GO:0009190">
    <property type="term" value="P:cyclic nucleotide biosynthetic process"/>
    <property type="evidence" value="ECO:0007669"/>
    <property type="project" value="InterPro"/>
</dbReference>
<evidence type="ECO:0000313" key="4">
    <source>
        <dbReference type="EMBL" id="MBS3647302.1"/>
    </source>
</evidence>
<dbReference type="PANTHER" id="PTHR16305:SF28">
    <property type="entry name" value="GUANYLATE CYCLASE DOMAIN-CONTAINING PROTEIN"/>
    <property type="match status" value="1"/>
</dbReference>
<reference evidence="4" key="1">
    <citation type="submission" date="2021-04" db="EMBL/GenBank/DDBJ databases">
        <title>Pseudaminobacter soli sp. nov., isolated from paddy soil contaminated by heavy metals.</title>
        <authorList>
            <person name="Zhang K."/>
        </authorList>
    </citation>
    <scope>NUCLEOTIDE SEQUENCE</scope>
    <source>
        <strain evidence="4">19-2017</strain>
    </source>
</reference>
<evidence type="ECO:0000256" key="2">
    <source>
        <dbReference type="ARBA" id="ARBA00022840"/>
    </source>
</evidence>
<dbReference type="PANTHER" id="PTHR16305">
    <property type="entry name" value="TESTICULAR SOLUBLE ADENYLYL CYCLASE"/>
    <property type="match status" value="1"/>
</dbReference>
<dbReference type="RefSeq" id="WP_188252855.1">
    <property type="nucleotide sequence ID" value="NZ_JABVCF010000001.1"/>
</dbReference>